<name>A0A4R5M699_9BURK</name>
<dbReference type="EMBL" id="SMRP01000013">
    <property type="protein sequence ID" value="TDG20896.1"/>
    <property type="molecule type" value="Genomic_DNA"/>
</dbReference>
<organism evidence="2 3">
    <name type="scientific">Paraburkholderia silviterrae</name>
    <dbReference type="NCBI Taxonomy" id="2528715"/>
    <lineage>
        <taxon>Bacteria</taxon>
        <taxon>Pseudomonadati</taxon>
        <taxon>Pseudomonadota</taxon>
        <taxon>Betaproteobacteria</taxon>
        <taxon>Burkholderiales</taxon>
        <taxon>Burkholderiaceae</taxon>
        <taxon>Paraburkholderia</taxon>
    </lineage>
</organism>
<dbReference type="SUPFAM" id="SSF54373">
    <property type="entry name" value="FAD-linked reductases, C-terminal domain"/>
    <property type="match status" value="1"/>
</dbReference>
<keyword evidence="3" id="KW-1185">Reference proteome</keyword>
<evidence type="ECO:0000313" key="2">
    <source>
        <dbReference type="EMBL" id="TDG20896.1"/>
    </source>
</evidence>
<evidence type="ECO:0000259" key="1">
    <source>
        <dbReference type="Pfam" id="PF22607"/>
    </source>
</evidence>
<dbReference type="RefSeq" id="WP_133197246.1">
    <property type="nucleotide sequence ID" value="NZ_JBHUCW010000002.1"/>
</dbReference>
<accession>A0A4R5M699</accession>
<dbReference type="OrthoDB" id="8591538at2"/>
<dbReference type="NCBIfam" id="NF005566">
    <property type="entry name" value="PRK07236.1"/>
    <property type="match status" value="1"/>
</dbReference>
<dbReference type="Pfam" id="PF22607">
    <property type="entry name" value="FAD_binding-like"/>
    <property type="match status" value="1"/>
</dbReference>
<dbReference type="InterPro" id="IPR053212">
    <property type="entry name" value="DHP_3-monooxygenase"/>
</dbReference>
<proteinExistence type="predicted"/>
<comment type="caution">
    <text evidence="2">The sequence shown here is derived from an EMBL/GenBank/DDBJ whole genome shotgun (WGS) entry which is preliminary data.</text>
</comment>
<gene>
    <name evidence="2" type="ORF">EYW47_23540</name>
</gene>
<dbReference type="SUPFAM" id="SSF51905">
    <property type="entry name" value="FAD/NAD(P)-binding domain"/>
    <property type="match status" value="1"/>
</dbReference>
<reference evidence="2 3" key="1">
    <citation type="submission" date="2019-03" db="EMBL/GenBank/DDBJ databases">
        <title>Paraburkholderia sp. 4M-K11, isolated from subtropical forest soil.</title>
        <authorList>
            <person name="Gao Z.-H."/>
            <person name="Qiu L.-H."/>
        </authorList>
    </citation>
    <scope>NUCLEOTIDE SEQUENCE [LARGE SCALE GENOMIC DNA]</scope>
    <source>
        <strain evidence="2 3">4M-K11</strain>
    </source>
</reference>
<evidence type="ECO:0000313" key="3">
    <source>
        <dbReference type="Proteomes" id="UP000295722"/>
    </source>
</evidence>
<dbReference type="Gene3D" id="3.50.50.60">
    <property type="entry name" value="FAD/NAD(P)-binding domain"/>
    <property type="match status" value="2"/>
</dbReference>
<protein>
    <recommendedName>
        <fullName evidence="1">2,6-dihydroxypyridine 3-monooxygenase substrate binding domain-containing protein</fullName>
    </recommendedName>
</protein>
<dbReference type="PRINTS" id="PR00420">
    <property type="entry name" value="RNGMNOXGNASE"/>
</dbReference>
<dbReference type="PANTHER" id="PTHR47469">
    <property type="entry name" value="MONOOXYGENASE-LIKE"/>
    <property type="match status" value="1"/>
</dbReference>
<dbReference type="PANTHER" id="PTHR47469:SF2">
    <property type="entry name" value="OS06G0597600 PROTEIN"/>
    <property type="match status" value="1"/>
</dbReference>
<sequence>MADQKPHRAIVIGGSLGGLFTAASLRAIGWQVDVYERSVNELDSRGGGLVMQPDLLEAFRFAGIAHAPQLGVPSRDRQFLDASGAVLFRQRMPQAQTAWSVLYNTLRAGLPDDIVHSGIALSDFKQDGDMVEAILSNGQRVRADLLIGADGPHSATRSLVLPDDHPDYAGYVAWRGLLPERSLDAAATAQLVDAFTFQTGDAHQLLTYLIPGEDGSTQPGERRWNWVWYRPLAVGAPLDAAMTDRAGVQRTLSVPPGALSDEHRERLRADASKQLAPALASLVHATDDPFLQIIQDYRAPRLVFGRVVLLGDAAFIARPHTGAGASKAAANAVALARRLREASGTIDEALAQWEAQEWRSGTRLAEIGISLGAQIMGNIGRHAAA</sequence>
<dbReference type="InterPro" id="IPR036188">
    <property type="entry name" value="FAD/NAD-bd_sf"/>
</dbReference>
<dbReference type="InterPro" id="IPR054707">
    <property type="entry name" value="DhpH_subs-bd"/>
</dbReference>
<dbReference type="Proteomes" id="UP000295722">
    <property type="component" value="Unassembled WGS sequence"/>
</dbReference>
<feature type="domain" description="2,6-dihydroxypyridine 3-monooxygenase substrate binding" evidence="1">
    <location>
        <begin position="168"/>
        <end position="296"/>
    </location>
</feature>
<dbReference type="AlphaFoldDB" id="A0A4R5M699"/>